<name>A0A3G5A9L4_9VIRU</name>
<gene>
    <name evidence="1" type="ORF">Hyperionvirus14_4</name>
</gene>
<evidence type="ECO:0000313" key="1">
    <source>
        <dbReference type="EMBL" id="AYV83915.1"/>
    </source>
</evidence>
<dbReference type="EMBL" id="MK072396">
    <property type="protein sequence ID" value="AYV83915.1"/>
    <property type="molecule type" value="Genomic_DNA"/>
</dbReference>
<organism evidence="1">
    <name type="scientific">Hyperionvirus sp</name>
    <dbReference type="NCBI Taxonomy" id="2487770"/>
    <lineage>
        <taxon>Viruses</taxon>
        <taxon>Varidnaviria</taxon>
        <taxon>Bamfordvirae</taxon>
        <taxon>Nucleocytoviricota</taxon>
        <taxon>Megaviricetes</taxon>
        <taxon>Imitervirales</taxon>
        <taxon>Mimiviridae</taxon>
        <taxon>Klosneuvirinae</taxon>
    </lineage>
</organism>
<reference evidence="1" key="1">
    <citation type="submission" date="2018-10" db="EMBL/GenBank/DDBJ databases">
        <title>Hidden diversity of soil giant viruses.</title>
        <authorList>
            <person name="Schulz F."/>
            <person name="Alteio L."/>
            <person name="Goudeau D."/>
            <person name="Ryan E.M."/>
            <person name="Malmstrom R.R."/>
            <person name="Blanchard J."/>
            <person name="Woyke T."/>
        </authorList>
    </citation>
    <scope>NUCLEOTIDE SEQUENCE</scope>
    <source>
        <strain evidence="1">HYV1</strain>
    </source>
</reference>
<sequence>MIRVLFRTTFGSMVVMLKPVVQHFVGYLSILRKSSRLPIDFTPWGSIIETHMFGSIIPFGQVTCSKHSTSRKYKNLEPTIEPAINHIASQAEKTYV</sequence>
<proteinExistence type="predicted"/>
<accession>A0A3G5A9L4</accession>
<protein>
    <submittedName>
        <fullName evidence="1">Uncharacterized protein</fullName>
    </submittedName>
</protein>